<dbReference type="Pfam" id="PF11734">
    <property type="entry name" value="TilS_C"/>
    <property type="match status" value="1"/>
</dbReference>
<dbReference type="InterPro" id="IPR014729">
    <property type="entry name" value="Rossmann-like_a/b/a_fold"/>
</dbReference>
<dbReference type="GO" id="GO:0005524">
    <property type="term" value="F:ATP binding"/>
    <property type="evidence" value="ECO:0007669"/>
    <property type="project" value="UniProtKB-KW"/>
</dbReference>
<evidence type="ECO:0000256" key="6">
    <source>
        <dbReference type="ARBA" id="ARBA00022741"/>
    </source>
</evidence>
<dbReference type="HAMAP" id="MF_01161">
    <property type="entry name" value="tRNA_Ile_lys_synt"/>
    <property type="match status" value="1"/>
</dbReference>
<evidence type="ECO:0000256" key="3">
    <source>
        <dbReference type="ARBA" id="ARBA00022490"/>
    </source>
</evidence>
<keyword evidence="6" id="KW-0547">Nucleotide-binding</keyword>
<evidence type="ECO:0000259" key="9">
    <source>
        <dbReference type="SMART" id="SM00977"/>
    </source>
</evidence>
<keyword evidence="7" id="KW-0067">ATP-binding</keyword>
<dbReference type="SMART" id="SM00977">
    <property type="entry name" value="TilS_C"/>
    <property type="match status" value="1"/>
</dbReference>
<accession>A0A3B1AL13</accession>
<dbReference type="PANTHER" id="PTHR43033:SF1">
    <property type="entry name" value="TRNA(ILE)-LYSIDINE SYNTHASE-RELATED"/>
    <property type="match status" value="1"/>
</dbReference>
<dbReference type="Gene3D" id="3.40.50.620">
    <property type="entry name" value="HUPs"/>
    <property type="match status" value="1"/>
</dbReference>
<dbReference type="GO" id="GO:0005737">
    <property type="term" value="C:cytoplasm"/>
    <property type="evidence" value="ECO:0007669"/>
    <property type="project" value="UniProtKB-SubCell"/>
</dbReference>
<dbReference type="AlphaFoldDB" id="A0A3B1AL13"/>
<dbReference type="Pfam" id="PF01171">
    <property type="entry name" value="ATP_bind_3"/>
    <property type="match status" value="1"/>
</dbReference>
<reference evidence="10" key="1">
    <citation type="submission" date="2018-06" db="EMBL/GenBank/DDBJ databases">
        <authorList>
            <person name="Zhirakovskaya E."/>
        </authorList>
    </citation>
    <scope>NUCLEOTIDE SEQUENCE</scope>
</reference>
<evidence type="ECO:0000256" key="8">
    <source>
        <dbReference type="ARBA" id="ARBA00048539"/>
    </source>
</evidence>
<feature type="domain" description="Lysidine-tRNA(Ile) synthetase C-terminal" evidence="9">
    <location>
        <begin position="367"/>
        <end position="425"/>
    </location>
</feature>
<comment type="subcellular location">
    <subcellularLocation>
        <location evidence="1">Cytoplasm</location>
    </subcellularLocation>
</comment>
<keyword evidence="5" id="KW-0819">tRNA processing</keyword>
<dbReference type="InterPro" id="IPR015262">
    <property type="entry name" value="tRNA_Ile_lys_synt_subst-bd"/>
</dbReference>
<dbReference type="PANTHER" id="PTHR43033">
    <property type="entry name" value="TRNA(ILE)-LYSIDINE SYNTHASE-RELATED"/>
    <property type="match status" value="1"/>
</dbReference>
<dbReference type="SUPFAM" id="SSF56037">
    <property type="entry name" value="PheT/TilS domain"/>
    <property type="match status" value="1"/>
</dbReference>
<keyword evidence="3" id="KW-0963">Cytoplasm</keyword>
<gene>
    <name evidence="10" type="ORF">MNBD_GAMMA19-717</name>
</gene>
<dbReference type="InterPro" id="IPR012795">
    <property type="entry name" value="tRNA_Ile_lys_synt_N"/>
</dbReference>
<evidence type="ECO:0000256" key="7">
    <source>
        <dbReference type="ARBA" id="ARBA00022840"/>
    </source>
</evidence>
<organism evidence="10">
    <name type="scientific">hydrothermal vent metagenome</name>
    <dbReference type="NCBI Taxonomy" id="652676"/>
    <lineage>
        <taxon>unclassified sequences</taxon>
        <taxon>metagenomes</taxon>
        <taxon>ecological metagenomes</taxon>
    </lineage>
</organism>
<name>A0A3B1AL13_9ZZZZ</name>
<dbReference type="InterPro" id="IPR011063">
    <property type="entry name" value="TilS/TtcA_N"/>
</dbReference>
<proteinExistence type="inferred from homology"/>
<dbReference type="EMBL" id="UOFV01000312">
    <property type="protein sequence ID" value="VAX02401.1"/>
    <property type="molecule type" value="Genomic_DNA"/>
</dbReference>
<comment type="catalytic activity">
    <reaction evidence="8">
        <text>cytidine(34) in tRNA(Ile2) + L-lysine + ATP = lysidine(34) in tRNA(Ile2) + AMP + diphosphate + H(+)</text>
        <dbReference type="Rhea" id="RHEA:43744"/>
        <dbReference type="Rhea" id="RHEA-COMP:10625"/>
        <dbReference type="Rhea" id="RHEA-COMP:10670"/>
        <dbReference type="ChEBI" id="CHEBI:15378"/>
        <dbReference type="ChEBI" id="CHEBI:30616"/>
        <dbReference type="ChEBI" id="CHEBI:32551"/>
        <dbReference type="ChEBI" id="CHEBI:33019"/>
        <dbReference type="ChEBI" id="CHEBI:82748"/>
        <dbReference type="ChEBI" id="CHEBI:83665"/>
        <dbReference type="ChEBI" id="CHEBI:456215"/>
        <dbReference type="EC" id="6.3.4.19"/>
    </reaction>
</comment>
<protein>
    <recommendedName>
        <fullName evidence="2">tRNA(Ile)-lysidine synthetase</fullName>
        <ecNumber evidence="2">6.3.4.19</ecNumber>
    </recommendedName>
</protein>
<dbReference type="NCBIfam" id="TIGR02432">
    <property type="entry name" value="lysidine_TilS_N"/>
    <property type="match status" value="1"/>
</dbReference>
<evidence type="ECO:0000256" key="2">
    <source>
        <dbReference type="ARBA" id="ARBA00013267"/>
    </source>
</evidence>
<dbReference type="EC" id="6.3.4.19" evidence="2"/>
<dbReference type="Pfam" id="PF09179">
    <property type="entry name" value="TilS"/>
    <property type="match status" value="1"/>
</dbReference>
<sequence length="426" mass="46993">MLSLSLKLLPFFPKIKRFIIAYSGGLDSHVLLHAIVAMRAELMDCELIALHINHGLSEKAGQWTAHCASQCEVLDIPFANINVDAKNKTGESPEAVAREVRYQAFGEFMQPGDCLLTAHHQDDQAETLLIQLLRGAGPRGLAAMPGYSDFAEGWHARPLLNFSRDELHEYAQQIVVQNKQPSWIEDESNSDTRFDRNFLRHEIMPKLKSRFPGMATTLSRSASLCAEAAGLLVSVAADDLKQVALNDGAFSVAELRALGEVRARNLLHQCCRDRGLPTPSAAQLQCVWNEVIGASEDREPVVSWTGGEARRYRDALFIDAPLSPHDATLSLSWNGQEVLSIPGLGRLCGESVVGQGIALWALDGKKRDIRFRQGGEKLRPVGRTGHHALKKLFQEAGIPPWLRARIPLLYVDGQLLAVAGQWVAHE</sequence>
<evidence type="ECO:0000256" key="4">
    <source>
        <dbReference type="ARBA" id="ARBA00022598"/>
    </source>
</evidence>
<evidence type="ECO:0000256" key="1">
    <source>
        <dbReference type="ARBA" id="ARBA00004496"/>
    </source>
</evidence>
<evidence type="ECO:0000313" key="10">
    <source>
        <dbReference type="EMBL" id="VAX02401.1"/>
    </source>
</evidence>
<dbReference type="CDD" id="cd01992">
    <property type="entry name" value="TilS_N"/>
    <property type="match status" value="1"/>
</dbReference>
<keyword evidence="4 10" id="KW-0436">Ligase</keyword>
<dbReference type="SUPFAM" id="SSF82829">
    <property type="entry name" value="MesJ substrate recognition domain-like"/>
    <property type="match status" value="1"/>
</dbReference>
<dbReference type="InterPro" id="IPR012094">
    <property type="entry name" value="tRNA_Ile_lys_synt"/>
</dbReference>
<dbReference type="NCBIfam" id="TIGR02433">
    <property type="entry name" value="lysidine_TilS_C"/>
    <property type="match status" value="1"/>
</dbReference>
<feature type="non-terminal residue" evidence="10">
    <location>
        <position position="426"/>
    </location>
</feature>
<dbReference type="GO" id="GO:0008033">
    <property type="term" value="P:tRNA processing"/>
    <property type="evidence" value="ECO:0007669"/>
    <property type="project" value="UniProtKB-KW"/>
</dbReference>
<evidence type="ECO:0000256" key="5">
    <source>
        <dbReference type="ARBA" id="ARBA00022694"/>
    </source>
</evidence>
<dbReference type="SUPFAM" id="SSF52402">
    <property type="entry name" value="Adenine nucleotide alpha hydrolases-like"/>
    <property type="match status" value="1"/>
</dbReference>
<dbReference type="Gene3D" id="1.20.59.20">
    <property type="match status" value="1"/>
</dbReference>
<dbReference type="GO" id="GO:0032267">
    <property type="term" value="F:tRNA(Ile)-lysidine synthase activity"/>
    <property type="evidence" value="ECO:0007669"/>
    <property type="project" value="UniProtKB-EC"/>
</dbReference>
<dbReference type="InterPro" id="IPR012796">
    <property type="entry name" value="Lysidine-tRNA-synth_C"/>
</dbReference>